<dbReference type="InterPro" id="IPR036390">
    <property type="entry name" value="WH_DNA-bd_sf"/>
</dbReference>
<reference evidence="2 3" key="1">
    <citation type="journal article" date="2015" name="Int. J. Syst. Evol. Microbiol.">
        <title>Amycolatopsis rhabdoformis sp. nov., an actinomycete isolated from a tropical forest soil.</title>
        <authorList>
            <person name="Souza W.R."/>
            <person name="Silva R.E."/>
            <person name="Goodfellow M."/>
            <person name="Busarakam K."/>
            <person name="Figueiro F.S."/>
            <person name="Ferreira D."/>
            <person name="Rodrigues-Filho E."/>
            <person name="Moraes L.A.B."/>
            <person name="Zucchi T.D."/>
        </authorList>
    </citation>
    <scope>NUCLEOTIDE SEQUENCE [LARGE SCALE GENOMIC DNA]</scope>
    <source>
        <strain evidence="2 3">NCIMB 14900</strain>
    </source>
</reference>
<proteinExistence type="predicted"/>
<dbReference type="InterPro" id="IPR036388">
    <property type="entry name" value="WH-like_DNA-bd_sf"/>
</dbReference>
<dbReference type="SMART" id="SM00347">
    <property type="entry name" value="HTH_MARR"/>
    <property type="match status" value="1"/>
</dbReference>
<keyword evidence="3" id="KW-1185">Reference proteome</keyword>
<dbReference type="Gene3D" id="1.10.10.10">
    <property type="entry name" value="Winged helix-like DNA-binding domain superfamily/Winged helix DNA-binding domain"/>
    <property type="match status" value="1"/>
</dbReference>
<name>A0ABZ1I196_9PSEU</name>
<sequence length="148" mass="16068">MPSLDDGVRELLMLMPRLTGRGKRAPLPSELADLSLAPRHLCLLSVLVFHGPMTVTELATRLEIAPTTVSLMVGDLSRQGVLTRAEDPADRRRTIVSISDARRAAVDAWLAPGARAWQEALEPLTAEQRALVIETLKAYERGLSGGCC</sequence>
<dbReference type="SUPFAM" id="SSF46785">
    <property type="entry name" value="Winged helix' DNA-binding domain"/>
    <property type="match status" value="1"/>
</dbReference>
<dbReference type="Pfam" id="PF12802">
    <property type="entry name" value="MarR_2"/>
    <property type="match status" value="1"/>
</dbReference>
<dbReference type="PROSITE" id="PS50995">
    <property type="entry name" value="HTH_MARR_2"/>
    <property type="match status" value="1"/>
</dbReference>
<evidence type="ECO:0000259" key="1">
    <source>
        <dbReference type="PROSITE" id="PS50995"/>
    </source>
</evidence>
<evidence type="ECO:0000313" key="2">
    <source>
        <dbReference type="EMBL" id="WSE27424.1"/>
    </source>
</evidence>
<dbReference type="PANTHER" id="PTHR33164">
    <property type="entry name" value="TRANSCRIPTIONAL REGULATOR, MARR FAMILY"/>
    <property type="match status" value="1"/>
</dbReference>
<gene>
    <name evidence="2" type="ORF">VSH64_31775</name>
</gene>
<evidence type="ECO:0000313" key="3">
    <source>
        <dbReference type="Proteomes" id="UP001330812"/>
    </source>
</evidence>
<feature type="domain" description="HTH marR-type" evidence="1">
    <location>
        <begin position="8"/>
        <end position="141"/>
    </location>
</feature>
<dbReference type="EMBL" id="CP142149">
    <property type="protein sequence ID" value="WSE27424.1"/>
    <property type="molecule type" value="Genomic_DNA"/>
</dbReference>
<dbReference type="InterPro" id="IPR039422">
    <property type="entry name" value="MarR/SlyA-like"/>
</dbReference>
<dbReference type="RefSeq" id="WP_326566437.1">
    <property type="nucleotide sequence ID" value="NZ_CP142149.1"/>
</dbReference>
<protein>
    <submittedName>
        <fullName evidence="2">MarR family transcriptional regulator</fullName>
    </submittedName>
</protein>
<dbReference type="PANTHER" id="PTHR33164:SF43">
    <property type="entry name" value="HTH-TYPE TRANSCRIPTIONAL REPRESSOR YETL"/>
    <property type="match status" value="1"/>
</dbReference>
<accession>A0ABZ1I196</accession>
<organism evidence="2 3">
    <name type="scientific">Amycolatopsis rhabdoformis</name>
    <dbReference type="NCBI Taxonomy" id="1448059"/>
    <lineage>
        <taxon>Bacteria</taxon>
        <taxon>Bacillati</taxon>
        <taxon>Actinomycetota</taxon>
        <taxon>Actinomycetes</taxon>
        <taxon>Pseudonocardiales</taxon>
        <taxon>Pseudonocardiaceae</taxon>
        <taxon>Amycolatopsis</taxon>
    </lineage>
</organism>
<dbReference type="Proteomes" id="UP001330812">
    <property type="component" value="Chromosome"/>
</dbReference>
<dbReference type="InterPro" id="IPR000835">
    <property type="entry name" value="HTH_MarR-typ"/>
</dbReference>